<keyword evidence="2" id="KW-1133">Transmembrane helix</keyword>
<feature type="region of interest" description="Disordered" evidence="1">
    <location>
        <begin position="390"/>
        <end position="427"/>
    </location>
</feature>
<dbReference type="EMBL" id="JAAXOT010000003">
    <property type="protein sequence ID" value="NKY56250.1"/>
    <property type="molecule type" value="Genomic_DNA"/>
</dbReference>
<dbReference type="Pfam" id="PF13845">
    <property type="entry name" value="Septum_form"/>
    <property type="match status" value="1"/>
</dbReference>
<organism evidence="4 5">
    <name type="scientific">Nocardia flavorosea</name>
    <dbReference type="NCBI Taxonomy" id="53429"/>
    <lineage>
        <taxon>Bacteria</taxon>
        <taxon>Bacillati</taxon>
        <taxon>Actinomycetota</taxon>
        <taxon>Actinomycetes</taxon>
        <taxon>Mycobacteriales</taxon>
        <taxon>Nocardiaceae</taxon>
        <taxon>Nocardia</taxon>
    </lineage>
</organism>
<feature type="compositionally biased region" description="Low complexity" evidence="1">
    <location>
        <begin position="64"/>
        <end position="80"/>
    </location>
</feature>
<evidence type="ECO:0000313" key="4">
    <source>
        <dbReference type="EMBL" id="NKY56250.1"/>
    </source>
</evidence>
<keyword evidence="5" id="KW-1185">Reference proteome</keyword>
<evidence type="ECO:0000256" key="1">
    <source>
        <dbReference type="SAM" id="MobiDB-lite"/>
    </source>
</evidence>
<dbReference type="AlphaFoldDB" id="A0A846YEU4"/>
<evidence type="ECO:0000259" key="3">
    <source>
        <dbReference type="Pfam" id="PF13845"/>
    </source>
</evidence>
<dbReference type="RefSeq" id="WP_084492397.1">
    <property type="nucleotide sequence ID" value="NZ_JAAXOT010000003.1"/>
</dbReference>
<dbReference type="InterPro" id="IPR026004">
    <property type="entry name" value="Septum_form"/>
</dbReference>
<name>A0A846YEU4_9NOCA</name>
<feature type="transmembrane region" description="Helical" evidence="2">
    <location>
        <begin position="95"/>
        <end position="117"/>
    </location>
</feature>
<dbReference type="Proteomes" id="UP000570678">
    <property type="component" value="Unassembled WGS sequence"/>
</dbReference>
<feature type="domain" description="Septum formation-related" evidence="3">
    <location>
        <begin position="144"/>
        <end position="367"/>
    </location>
</feature>
<feature type="region of interest" description="Disordered" evidence="1">
    <location>
        <begin position="1"/>
        <end position="88"/>
    </location>
</feature>
<comment type="caution">
    <text evidence="4">The sequence shown here is derived from an EMBL/GenBank/DDBJ whole genome shotgun (WGS) entry which is preliminary data.</text>
</comment>
<reference evidence="4 5" key="1">
    <citation type="submission" date="2020-04" db="EMBL/GenBank/DDBJ databases">
        <title>MicrobeNet Type strains.</title>
        <authorList>
            <person name="Nicholson A.C."/>
        </authorList>
    </citation>
    <scope>NUCLEOTIDE SEQUENCE [LARGE SCALE GENOMIC DNA]</scope>
    <source>
        <strain evidence="4 5">JCM 3332</strain>
    </source>
</reference>
<accession>A0A846YEU4</accession>
<protein>
    <recommendedName>
        <fullName evidence="3">Septum formation-related domain-containing protein</fullName>
    </recommendedName>
</protein>
<sequence length="427" mass="45421">MSSENEPANRPGLRGGQSLRSRTARPGRGRKTDTARTRSGDPASPDGPDHDPTAVPSPRRGKRPGPAGSRPSAAAGPRPSGKGKPKRVPAPRLRWSLLAVAVGAIVAALATLMLSGFDNDSNLQARSPGGVVAKADKVFASVAPGDCLTWTKPDHSDLVELDCAEEHLFEVTDTVDLSRYPGAEFGPGAVWPDSLRLTELREEHCVPAAQRYLNGRFDPRGKYAVGLMYPSNDGWNTSGDRILRCGLQVPGLSGNPLPNTGRVAESDQSKVYEPGVCLGISQNLPTDPVDCAQEHAVEIASTIDLSARFPGGPPSKDDQDRFLEEECGRTTNDYLGGPHVLRDKTLTVFFDFIDARSWLAGSRKLNCMIGKGADQEGFAPIVGPARGRIMIDGQEPVPPPNSGRSTPTPLPGAAPLPPQPEPRPAPR</sequence>
<evidence type="ECO:0000256" key="2">
    <source>
        <dbReference type="SAM" id="Phobius"/>
    </source>
</evidence>
<feature type="compositionally biased region" description="Basic and acidic residues" evidence="1">
    <location>
        <begin position="30"/>
        <end position="39"/>
    </location>
</feature>
<gene>
    <name evidence="4" type="ORF">HGA15_08795</name>
</gene>
<keyword evidence="2" id="KW-0472">Membrane</keyword>
<keyword evidence="2" id="KW-0812">Transmembrane</keyword>
<proteinExistence type="predicted"/>
<feature type="compositionally biased region" description="Pro residues" evidence="1">
    <location>
        <begin position="408"/>
        <end position="427"/>
    </location>
</feature>
<evidence type="ECO:0000313" key="5">
    <source>
        <dbReference type="Proteomes" id="UP000570678"/>
    </source>
</evidence>